<dbReference type="InterPro" id="IPR029033">
    <property type="entry name" value="His_PPase_superfam"/>
</dbReference>
<organism evidence="1 2">
    <name type="scientific">Nocardioides caricicola</name>
    <dbReference type="NCBI Taxonomy" id="634770"/>
    <lineage>
        <taxon>Bacteria</taxon>
        <taxon>Bacillati</taxon>
        <taxon>Actinomycetota</taxon>
        <taxon>Actinomycetes</taxon>
        <taxon>Propionibacteriales</taxon>
        <taxon>Nocardioidaceae</taxon>
        <taxon>Nocardioides</taxon>
    </lineage>
</organism>
<evidence type="ECO:0000313" key="2">
    <source>
        <dbReference type="Proteomes" id="UP001595956"/>
    </source>
</evidence>
<reference evidence="2" key="1">
    <citation type="journal article" date="2019" name="Int. J. Syst. Evol. Microbiol.">
        <title>The Global Catalogue of Microorganisms (GCM) 10K type strain sequencing project: providing services to taxonomists for standard genome sequencing and annotation.</title>
        <authorList>
            <consortium name="The Broad Institute Genomics Platform"/>
            <consortium name="The Broad Institute Genome Sequencing Center for Infectious Disease"/>
            <person name="Wu L."/>
            <person name="Ma J."/>
        </authorList>
    </citation>
    <scope>NUCLEOTIDE SEQUENCE [LARGE SCALE GENOMIC DNA]</scope>
    <source>
        <strain evidence="2">KACC 13778</strain>
    </source>
</reference>
<proteinExistence type="predicted"/>
<dbReference type="PANTHER" id="PTHR48100">
    <property type="entry name" value="BROAD-SPECIFICITY PHOSPHATASE YOR283W-RELATED"/>
    <property type="match status" value="1"/>
</dbReference>
<dbReference type="Proteomes" id="UP001595956">
    <property type="component" value="Unassembled WGS sequence"/>
</dbReference>
<dbReference type="Pfam" id="PF00300">
    <property type="entry name" value="His_Phos_1"/>
    <property type="match status" value="1"/>
</dbReference>
<dbReference type="SMART" id="SM00855">
    <property type="entry name" value="PGAM"/>
    <property type="match status" value="1"/>
</dbReference>
<gene>
    <name evidence="1" type="ORF">ACFPKY_19065</name>
</gene>
<accession>A0ABW0N5D3</accession>
<dbReference type="CDD" id="cd07067">
    <property type="entry name" value="HP_PGM_like"/>
    <property type="match status" value="1"/>
</dbReference>
<name>A0ABW0N5D3_9ACTN</name>
<comment type="caution">
    <text evidence="1">The sequence shown here is derived from an EMBL/GenBank/DDBJ whole genome shotgun (WGS) entry which is preliminary data.</text>
</comment>
<dbReference type="SUPFAM" id="SSF53254">
    <property type="entry name" value="Phosphoglycerate mutase-like"/>
    <property type="match status" value="1"/>
</dbReference>
<sequence length="205" mass="21778">MSAEARRLILLRHGRTPWNAEGRIQGQLDVELDDTGHAQAAATAPALAALGPALLWSSDSARARQTASYVAKESGLEPTYDARLREYYLADWQGRTHADVREGEAALFDRFRAGDFDAVPGGETTAEVSARMVAALTELLASTGPGELAIAVSHGAAIRDAVPVLLGLPAAERAALHGLDNCGWVELDQAEPGGALRLRAYNRVV</sequence>
<evidence type="ECO:0000313" key="1">
    <source>
        <dbReference type="EMBL" id="MFC5495221.1"/>
    </source>
</evidence>
<dbReference type="Gene3D" id="3.40.50.1240">
    <property type="entry name" value="Phosphoglycerate mutase-like"/>
    <property type="match status" value="1"/>
</dbReference>
<dbReference type="RefSeq" id="WP_345173572.1">
    <property type="nucleotide sequence ID" value="NZ_BAABFQ010000005.1"/>
</dbReference>
<dbReference type="PANTHER" id="PTHR48100:SF1">
    <property type="entry name" value="HISTIDINE PHOSPHATASE FAMILY PROTEIN-RELATED"/>
    <property type="match status" value="1"/>
</dbReference>
<protein>
    <submittedName>
        <fullName evidence="1">Histidine phosphatase family protein</fullName>
    </submittedName>
</protein>
<dbReference type="InterPro" id="IPR013078">
    <property type="entry name" value="His_Pase_superF_clade-1"/>
</dbReference>
<keyword evidence="2" id="KW-1185">Reference proteome</keyword>
<dbReference type="EMBL" id="JBHSMD010000006">
    <property type="protein sequence ID" value="MFC5495221.1"/>
    <property type="molecule type" value="Genomic_DNA"/>
</dbReference>
<dbReference type="InterPro" id="IPR050275">
    <property type="entry name" value="PGM_Phosphatase"/>
</dbReference>